<proteinExistence type="predicted"/>
<organism evidence="1 2">
    <name type="scientific">Mytilus edulis</name>
    <name type="common">Blue mussel</name>
    <dbReference type="NCBI Taxonomy" id="6550"/>
    <lineage>
        <taxon>Eukaryota</taxon>
        <taxon>Metazoa</taxon>
        <taxon>Spiralia</taxon>
        <taxon>Lophotrochozoa</taxon>
        <taxon>Mollusca</taxon>
        <taxon>Bivalvia</taxon>
        <taxon>Autobranchia</taxon>
        <taxon>Pteriomorphia</taxon>
        <taxon>Mytilida</taxon>
        <taxon>Mytiloidea</taxon>
        <taxon>Mytilidae</taxon>
        <taxon>Mytilinae</taxon>
        <taxon>Mytilus</taxon>
    </lineage>
</organism>
<evidence type="ECO:0000313" key="2">
    <source>
        <dbReference type="Proteomes" id="UP000683360"/>
    </source>
</evidence>
<keyword evidence="2" id="KW-1185">Reference proteome</keyword>
<comment type="caution">
    <text evidence="1">The sequence shown here is derived from an EMBL/GenBank/DDBJ whole genome shotgun (WGS) entry which is preliminary data.</text>
</comment>
<dbReference type="AlphaFoldDB" id="A0A8S3T2R6"/>
<dbReference type="SUPFAM" id="SSF52540">
    <property type="entry name" value="P-loop containing nucleoside triphosphate hydrolases"/>
    <property type="match status" value="1"/>
</dbReference>
<dbReference type="Proteomes" id="UP000683360">
    <property type="component" value="Unassembled WGS sequence"/>
</dbReference>
<dbReference type="Gene3D" id="3.40.50.300">
    <property type="entry name" value="P-loop containing nucleotide triphosphate hydrolases"/>
    <property type="match status" value="1"/>
</dbReference>
<gene>
    <name evidence="1" type="ORF">MEDL_40943</name>
</gene>
<protein>
    <submittedName>
        <fullName evidence="1">Uncharacterized protein</fullName>
    </submittedName>
</protein>
<dbReference type="OrthoDB" id="10252328at2759"/>
<name>A0A8S3T2R6_MYTED</name>
<reference evidence="1" key="1">
    <citation type="submission" date="2021-03" db="EMBL/GenBank/DDBJ databases">
        <authorList>
            <person name="Bekaert M."/>
        </authorList>
    </citation>
    <scope>NUCLEOTIDE SEQUENCE</scope>
</reference>
<dbReference type="InterPro" id="IPR027417">
    <property type="entry name" value="P-loop_NTPase"/>
</dbReference>
<accession>A0A8S3T2R6</accession>
<dbReference type="EMBL" id="CAJPWZ010001983">
    <property type="protein sequence ID" value="CAG2227947.1"/>
    <property type="molecule type" value="Genomic_DNA"/>
</dbReference>
<evidence type="ECO:0000313" key="1">
    <source>
        <dbReference type="EMBL" id="CAG2227947.1"/>
    </source>
</evidence>
<sequence>MDGWLMYVLRDYFFRSLREALLRIGAKSWSNSLFSLKRFVDANYCDETNNKMCNFPIFVRLRVLLQETEYLFDDFVDRNASDNKTNVCSKRDEFMKAAKSGTTIRYNCRVMIVGENEVGKTSLLRRLMNEQIDDVQKHRWNQYLKREMSD</sequence>